<dbReference type="OrthoDB" id="2126411at2759"/>
<sequence>MYEMPMNVSEEYVIIHSFGLFSGFPLSVQSLLQTIDSKSRSPSSSSSALLLLPPSSIGTFPPGNARYILSDYMLTSSPGPRHLAPWILLRHQGTGISKLPGHWLLRLPPEHVTLPFYERPPLDHGN</sequence>
<protein>
    <submittedName>
        <fullName evidence="1">Uncharacterized protein</fullName>
    </submittedName>
</protein>
<accession>A0A2G9SCS2</accession>
<keyword evidence="2" id="KW-1185">Reference proteome</keyword>
<gene>
    <name evidence="1" type="ORF">AB205_0211220</name>
</gene>
<name>A0A2G9SCS2_AQUCT</name>
<evidence type="ECO:0000313" key="1">
    <source>
        <dbReference type="EMBL" id="PIO37313.1"/>
    </source>
</evidence>
<evidence type="ECO:0000313" key="2">
    <source>
        <dbReference type="Proteomes" id="UP000228934"/>
    </source>
</evidence>
<dbReference type="AlphaFoldDB" id="A0A2G9SCS2"/>
<proteinExistence type="predicted"/>
<dbReference type="Proteomes" id="UP000228934">
    <property type="component" value="Unassembled WGS sequence"/>
</dbReference>
<organism evidence="1 2">
    <name type="scientific">Aquarana catesbeiana</name>
    <name type="common">American bullfrog</name>
    <name type="synonym">Rana catesbeiana</name>
    <dbReference type="NCBI Taxonomy" id="8400"/>
    <lineage>
        <taxon>Eukaryota</taxon>
        <taxon>Metazoa</taxon>
        <taxon>Chordata</taxon>
        <taxon>Craniata</taxon>
        <taxon>Vertebrata</taxon>
        <taxon>Euteleostomi</taxon>
        <taxon>Amphibia</taxon>
        <taxon>Batrachia</taxon>
        <taxon>Anura</taxon>
        <taxon>Neobatrachia</taxon>
        <taxon>Ranoidea</taxon>
        <taxon>Ranidae</taxon>
        <taxon>Aquarana</taxon>
    </lineage>
</organism>
<dbReference type="EMBL" id="KV925937">
    <property type="protein sequence ID" value="PIO37313.1"/>
    <property type="molecule type" value="Genomic_DNA"/>
</dbReference>
<reference evidence="2" key="1">
    <citation type="journal article" date="2017" name="Nat. Commun.">
        <title>The North American bullfrog draft genome provides insight into hormonal regulation of long noncoding RNA.</title>
        <authorList>
            <person name="Hammond S.A."/>
            <person name="Warren R.L."/>
            <person name="Vandervalk B.P."/>
            <person name="Kucuk E."/>
            <person name="Khan H."/>
            <person name="Gibb E.A."/>
            <person name="Pandoh P."/>
            <person name="Kirk H."/>
            <person name="Zhao Y."/>
            <person name="Jones M."/>
            <person name="Mungall A.J."/>
            <person name="Coope R."/>
            <person name="Pleasance S."/>
            <person name="Moore R.A."/>
            <person name="Holt R.A."/>
            <person name="Round J.M."/>
            <person name="Ohora S."/>
            <person name="Walle B.V."/>
            <person name="Veldhoen N."/>
            <person name="Helbing C.C."/>
            <person name="Birol I."/>
        </authorList>
    </citation>
    <scope>NUCLEOTIDE SEQUENCE [LARGE SCALE GENOMIC DNA]</scope>
</reference>